<proteinExistence type="predicted"/>
<dbReference type="EMBL" id="JAGFBR010000015">
    <property type="protein sequence ID" value="KAH0455051.1"/>
    <property type="molecule type" value="Genomic_DNA"/>
</dbReference>
<organism evidence="1 2">
    <name type="scientific">Dendrobium chrysotoxum</name>
    <name type="common">Orchid</name>
    <dbReference type="NCBI Taxonomy" id="161865"/>
    <lineage>
        <taxon>Eukaryota</taxon>
        <taxon>Viridiplantae</taxon>
        <taxon>Streptophyta</taxon>
        <taxon>Embryophyta</taxon>
        <taxon>Tracheophyta</taxon>
        <taxon>Spermatophyta</taxon>
        <taxon>Magnoliopsida</taxon>
        <taxon>Liliopsida</taxon>
        <taxon>Asparagales</taxon>
        <taxon>Orchidaceae</taxon>
        <taxon>Epidendroideae</taxon>
        <taxon>Malaxideae</taxon>
        <taxon>Dendrobiinae</taxon>
        <taxon>Dendrobium</taxon>
    </lineage>
</organism>
<keyword evidence="2" id="KW-1185">Reference proteome</keyword>
<evidence type="ECO:0000313" key="1">
    <source>
        <dbReference type="EMBL" id="KAH0455051.1"/>
    </source>
</evidence>
<reference evidence="1 2" key="1">
    <citation type="journal article" date="2021" name="Hortic Res">
        <title>Chromosome-scale assembly of the Dendrobium chrysotoxum genome enhances the understanding of orchid evolution.</title>
        <authorList>
            <person name="Zhang Y."/>
            <person name="Zhang G.Q."/>
            <person name="Zhang D."/>
            <person name="Liu X.D."/>
            <person name="Xu X.Y."/>
            <person name="Sun W.H."/>
            <person name="Yu X."/>
            <person name="Zhu X."/>
            <person name="Wang Z.W."/>
            <person name="Zhao X."/>
            <person name="Zhong W.Y."/>
            <person name="Chen H."/>
            <person name="Yin W.L."/>
            <person name="Huang T."/>
            <person name="Niu S.C."/>
            <person name="Liu Z.J."/>
        </authorList>
    </citation>
    <scope>NUCLEOTIDE SEQUENCE [LARGE SCALE GENOMIC DNA]</scope>
    <source>
        <strain evidence="1">Lindl</strain>
    </source>
</reference>
<sequence length="241" mass="27494">MIVSNLDPTRVGCRVYLTRPPTRFVSNSRVHGDWRGWRLAVGERRGACQLPCVALGEGCDCKVDARVWRAARRVPRTECHHGRVPRFYFYNVMVVGRTVVDESRWSERPLSGDDGQKDRCQAAEVRRIIVEMAAKLLAGTPRLSSLPPCSVRFISEKAFLGGDSLIGFLPAAPGYINMGNRYTREENIVLFSKMNRIKDEEEDWENINIIENELGEKTILYYDDDSNECPFSDEGVEDLRY</sequence>
<comment type="caution">
    <text evidence="1">The sequence shown here is derived from an EMBL/GenBank/DDBJ whole genome shotgun (WGS) entry which is preliminary data.</text>
</comment>
<gene>
    <name evidence="1" type="ORF">IEQ34_016975</name>
</gene>
<evidence type="ECO:0000313" key="2">
    <source>
        <dbReference type="Proteomes" id="UP000775213"/>
    </source>
</evidence>
<dbReference type="Proteomes" id="UP000775213">
    <property type="component" value="Unassembled WGS sequence"/>
</dbReference>
<name>A0AAV7GF50_DENCH</name>
<dbReference type="AlphaFoldDB" id="A0AAV7GF50"/>
<protein>
    <submittedName>
        <fullName evidence="1">Uncharacterized protein</fullName>
    </submittedName>
</protein>
<accession>A0AAV7GF50</accession>